<dbReference type="InterPro" id="IPR001680">
    <property type="entry name" value="WD40_rpt"/>
</dbReference>
<dbReference type="PANTHER" id="PTHR44019:SF8">
    <property type="entry name" value="POC1 CENTRIOLAR PROTEIN HOMOLOG"/>
    <property type="match status" value="1"/>
</dbReference>
<evidence type="ECO:0000256" key="2">
    <source>
        <dbReference type="ARBA" id="ARBA00022737"/>
    </source>
</evidence>
<sequence length="385" mass="41207">MYIPCGASIILLSLTLQIQIGLTSGFSTSERASRSVASVEQLDGTGITSLLVLPPHPPAESEENNNAVPRVLVGTKRGVLKELRIDRLDGRTGGWTARDISDASGVALNPYPIYSMLELGGRVLAGGGDRHVTVWNETSPGLWSVSQRLGPHTGWVKDLAAVTTPGGDAMLCSIGCNCVEVWSNEEGIYEHVTKLQVDSSVEAGCTLSSDLLCLEACTTNERSYLLAGGVDGRIHCWSLEGRKFRKQWAVPCHDGRVNDLVLVEEMNLLMTVGNDGFVKCHEMESNLRPVPGVASSLHMDSRISCISVIREVEGVRGVVVGTASGSAVRFNIARDSCGGLVISNMNSEVVQVREPLSKQVTVHTLSPFDGAVFVGHSNGLSLWSI</sequence>
<protein>
    <recommendedName>
        <fullName evidence="6">Anaphase-promoting complex subunit 4 WD40 domain-containing protein</fullName>
    </recommendedName>
</protein>
<dbReference type="InterPro" id="IPR015943">
    <property type="entry name" value="WD40/YVTN_repeat-like_dom_sf"/>
</dbReference>
<comment type="caution">
    <text evidence="4">The sequence shown here is derived from an EMBL/GenBank/DDBJ whole genome shotgun (WGS) entry which is preliminary data.</text>
</comment>
<evidence type="ECO:0000256" key="1">
    <source>
        <dbReference type="ARBA" id="ARBA00022574"/>
    </source>
</evidence>
<organism evidence="4 5">
    <name type="scientific">Thalassiosira oceanica</name>
    <name type="common">Marine diatom</name>
    <dbReference type="NCBI Taxonomy" id="159749"/>
    <lineage>
        <taxon>Eukaryota</taxon>
        <taxon>Sar</taxon>
        <taxon>Stramenopiles</taxon>
        <taxon>Ochrophyta</taxon>
        <taxon>Bacillariophyta</taxon>
        <taxon>Coscinodiscophyceae</taxon>
        <taxon>Thalassiosirophycidae</taxon>
        <taxon>Thalassiosirales</taxon>
        <taxon>Thalassiosiraceae</taxon>
        <taxon>Thalassiosira</taxon>
    </lineage>
</organism>
<dbReference type="InterPro" id="IPR050505">
    <property type="entry name" value="WDR55/POC1"/>
</dbReference>
<dbReference type="EMBL" id="AGNL01000882">
    <property type="protein sequence ID" value="EJK77432.1"/>
    <property type="molecule type" value="Genomic_DNA"/>
</dbReference>
<dbReference type="Gene3D" id="2.130.10.10">
    <property type="entry name" value="YVTN repeat-like/Quinoprotein amine dehydrogenase"/>
    <property type="match status" value="2"/>
</dbReference>
<reference evidence="4 5" key="1">
    <citation type="journal article" date="2012" name="Genome Biol.">
        <title>Genome and low-iron response of an oceanic diatom adapted to chronic iron limitation.</title>
        <authorList>
            <person name="Lommer M."/>
            <person name="Specht M."/>
            <person name="Roy A.S."/>
            <person name="Kraemer L."/>
            <person name="Andreson R."/>
            <person name="Gutowska M.A."/>
            <person name="Wolf J."/>
            <person name="Bergner S.V."/>
            <person name="Schilhabel M.B."/>
            <person name="Klostermeier U.C."/>
            <person name="Beiko R.G."/>
            <person name="Rosenstiel P."/>
            <person name="Hippler M."/>
            <person name="Laroche J."/>
        </authorList>
    </citation>
    <scope>NUCLEOTIDE SEQUENCE [LARGE SCALE GENOMIC DNA]</scope>
    <source>
        <strain evidence="4 5">CCMP1005</strain>
    </source>
</reference>
<keyword evidence="2" id="KW-0677">Repeat</keyword>
<evidence type="ECO:0000256" key="3">
    <source>
        <dbReference type="SAM" id="SignalP"/>
    </source>
</evidence>
<dbReference type="Proteomes" id="UP000266841">
    <property type="component" value="Unassembled WGS sequence"/>
</dbReference>
<keyword evidence="3" id="KW-0732">Signal</keyword>
<dbReference type="InterPro" id="IPR036322">
    <property type="entry name" value="WD40_repeat_dom_sf"/>
</dbReference>
<dbReference type="SMART" id="SM00320">
    <property type="entry name" value="WD40"/>
    <property type="match status" value="3"/>
</dbReference>
<gene>
    <name evidence="4" type="ORF">THAOC_00737</name>
</gene>
<keyword evidence="5" id="KW-1185">Reference proteome</keyword>
<proteinExistence type="predicted"/>
<feature type="chain" id="PRO_5003841974" description="Anaphase-promoting complex subunit 4 WD40 domain-containing protein" evidence="3">
    <location>
        <begin position="26"/>
        <end position="385"/>
    </location>
</feature>
<dbReference type="PANTHER" id="PTHR44019">
    <property type="entry name" value="WD REPEAT-CONTAINING PROTEIN 55"/>
    <property type="match status" value="1"/>
</dbReference>
<evidence type="ECO:0000313" key="5">
    <source>
        <dbReference type="Proteomes" id="UP000266841"/>
    </source>
</evidence>
<keyword evidence="1" id="KW-0853">WD repeat</keyword>
<dbReference type="OrthoDB" id="674604at2759"/>
<dbReference type="AlphaFoldDB" id="K0TRA0"/>
<accession>K0TRA0</accession>
<feature type="signal peptide" evidence="3">
    <location>
        <begin position="1"/>
        <end position="25"/>
    </location>
</feature>
<dbReference type="eggNOG" id="ENOG502T8QU">
    <property type="taxonomic scope" value="Eukaryota"/>
</dbReference>
<name>K0TRA0_THAOC</name>
<evidence type="ECO:0008006" key="6">
    <source>
        <dbReference type="Google" id="ProtNLM"/>
    </source>
</evidence>
<evidence type="ECO:0000313" key="4">
    <source>
        <dbReference type="EMBL" id="EJK77432.1"/>
    </source>
</evidence>
<dbReference type="SUPFAM" id="SSF50978">
    <property type="entry name" value="WD40 repeat-like"/>
    <property type="match status" value="1"/>
</dbReference>